<name>A0A9D9E1R8_9SPIO</name>
<dbReference type="PANTHER" id="PTHR30154:SF34">
    <property type="entry name" value="TRANSCRIPTIONAL REGULATOR AZLB"/>
    <property type="match status" value="1"/>
</dbReference>
<organism evidence="5 6">
    <name type="scientific">Candidatus Ornithospirochaeta stercoripullorum</name>
    <dbReference type="NCBI Taxonomy" id="2840899"/>
    <lineage>
        <taxon>Bacteria</taxon>
        <taxon>Pseudomonadati</taxon>
        <taxon>Spirochaetota</taxon>
        <taxon>Spirochaetia</taxon>
        <taxon>Spirochaetales</taxon>
        <taxon>Spirochaetaceae</taxon>
        <taxon>Spirochaetaceae incertae sedis</taxon>
        <taxon>Candidatus Ornithospirochaeta</taxon>
    </lineage>
</organism>
<dbReference type="PROSITE" id="PS50956">
    <property type="entry name" value="HTH_ASNC_2"/>
    <property type="match status" value="1"/>
</dbReference>
<accession>A0A9D9E1R8</accession>
<evidence type="ECO:0000313" key="5">
    <source>
        <dbReference type="EMBL" id="MBO8437142.1"/>
    </source>
</evidence>
<evidence type="ECO:0000313" key="6">
    <source>
        <dbReference type="Proteomes" id="UP000823615"/>
    </source>
</evidence>
<dbReference type="InterPro" id="IPR000485">
    <property type="entry name" value="AsnC-type_HTH_dom"/>
</dbReference>
<dbReference type="GO" id="GO:0043565">
    <property type="term" value="F:sequence-specific DNA binding"/>
    <property type="evidence" value="ECO:0007669"/>
    <property type="project" value="InterPro"/>
</dbReference>
<dbReference type="InterPro" id="IPR019885">
    <property type="entry name" value="Tscrpt_reg_HTH_AsnC-type_CS"/>
</dbReference>
<dbReference type="CDD" id="cd00090">
    <property type="entry name" value="HTH_ARSR"/>
    <property type="match status" value="1"/>
</dbReference>
<dbReference type="InterPro" id="IPR036390">
    <property type="entry name" value="WH_DNA-bd_sf"/>
</dbReference>
<proteinExistence type="predicted"/>
<reference evidence="5" key="1">
    <citation type="submission" date="2020-10" db="EMBL/GenBank/DDBJ databases">
        <authorList>
            <person name="Gilroy R."/>
        </authorList>
    </citation>
    <scope>NUCLEOTIDE SEQUENCE</scope>
    <source>
        <strain evidence="5">7293</strain>
    </source>
</reference>
<protein>
    <submittedName>
        <fullName evidence="5">Lrp/AsnC family transcriptional regulator</fullName>
    </submittedName>
</protein>
<evidence type="ECO:0000256" key="2">
    <source>
        <dbReference type="ARBA" id="ARBA00023125"/>
    </source>
</evidence>
<dbReference type="EMBL" id="JADIMT010000103">
    <property type="protein sequence ID" value="MBO8437142.1"/>
    <property type="molecule type" value="Genomic_DNA"/>
</dbReference>
<feature type="domain" description="HTH asnC-type" evidence="4">
    <location>
        <begin position="5"/>
        <end position="65"/>
    </location>
</feature>
<dbReference type="Gene3D" id="1.10.10.10">
    <property type="entry name" value="Winged helix-like DNA-binding domain superfamily/Winged helix DNA-binding domain"/>
    <property type="match status" value="1"/>
</dbReference>
<dbReference type="PROSITE" id="PS00519">
    <property type="entry name" value="HTH_ASNC_1"/>
    <property type="match status" value="1"/>
</dbReference>
<dbReference type="Pfam" id="PF13404">
    <property type="entry name" value="HTH_AsnC-type"/>
    <property type="match status" value="1"/>
</dbReference>
<evidence type="ECO:0000259" key="4">
    <source>
        <dbReference type="PROSITE" id="PS50956"/>
    </source>
</evidence>
<dbReference type="InterPro" id="IPR011008">
    <property type="entry name" value="Dimeric_a/b-barrel"/>
</dbReference>
<reference evidence="5" key="2">
    <citation type="journal article" date="2021" name="PeerJ">
        <title>Extensive microbial diversity within the chicken gut microbiome revealed by metagenomics and culture.</title>
        <authorList>
            <person name="Gilroy R."/>
            <person name="Ravi A."/>
            <person name="Getino M."/>
            <person name="Pursley I."/>
            <person name="Horton D.L."/>
            <person name="Alikhan N.F."/>
            <person name="Baker D."/>
            <person name="Gharbi K."/>
            <person name="Hall N."/>
            <person name="Watson M."/>
            <person name="Adriaenssens E.M."/>
            <person name="Foster-Nyarko E."/>
            <person name="Jarju S."/>
            <person name="Secka A."/>
            <person name="Antonio M."/>
            <person name="Oren A."/>
            <person name="Chaudhuri R.R."/>
            <person name="La Ragione R."/>
            <person name="Hildebrand F."/>
            <person name="Pallen M.J."/>
        </authorList>
    </citation>
    <scope>NUCLEOTIDE SEQUENCE</scope>
    <source>
        <strain evidence="5">7293</strain>
    </source>
</reference>
<comment type="caution">
    <text evidence="5">The sequence shown here is derived from an EMBL/GenBank/DDBJ whole genome shotgun (WGS) entry which is preliminary data.</text>
</comment>
<dbReference type="Gene3D" id="3.30.70.920">
    <property type="match status" value="1"/>
</dbReference>
<dbReference type="Proteomes" id="UP000823615">
    <property type="component" value="Unassembled WGS sequence"/>
</dbReference>
<dbReference type="InterPro" id="IPR011991">
    <property type="entry name" value="ArsR-like_HTH"/>
</dbReference>
<evidence type="ECO:0000256" key="1">
    <source>
        <dbReference type="ARBA" id="ARBA00023015"/>
    </source>
</evidence>
<keyword evidence="1" id="KW-0805">Transcription regulation</keyword>
<dbReference type="InterPro" id="IPR036388">
    <property type="entry name" value="WH-like_DNA-bd_sf"/>
</dbReference>
<dbReference type="SUPFAM" id="SSF54909">
    <property type="entry name" value="Dimeric alpha+beta barrel"/>
    <property type="match status" value="1"/>
</dbReference>
<evidence type="ECO:0000256" key="3">
    <source>
        <dbReference type="ARBA" id="ARBA00023163"/>
    </source>
</evidence>
<dbReference type="InterPro" id="IPR019888">
    <property type="entry name" value="Tscrpt_reg_AsnC-like"/>
</dbReference>
<gene>
    <name evidence="5" type="ORF">IAA97_09220</name>
</gene>
<sequence>MVKKIDETNKSIIKALADGRRPYSAIAEELGITENTVRSRVNRMIDEGLLRITALVDPSLLPGVQIVVMGVKLKTMDLERKAKEFSALRGVFSASVVTGRYDLIVQLQLSEDEGLSLLDFFKTELVKVAEVQEVETFVVYQSHQLWVPYCI</sequence>
<keyword evidence="3" id="KW-0804">Transcription</keyword>
<dbReference type="PRINTS" id="PR00033">
    <property type="entry name" value="HTHASNC"/>
</dbReference>
<dbReference type="SMART" id="SM00344">
    <property type="entry name" value="HTH_ASNC"/>
    <property type="match status" value="1"/>
</dbReference>
<keyword evidence="2" id="KW-0238">DNA-binding</keyword>
<dbReference type="PANTHER" id="PTHR30154">
    <property type="entry name" value="LEUCINE-RESPONSIVE REGULATORY PROTEIN"/>
    <property type="match status" value="1"/>
</dbReference>
<dbReference type="AlphaFoldDB" id="A0A9D9E1R8"/>
<dbReference type="GO" id="GO:0005829">
    <property type="term" value="C:cytosol"/>
    <property type="evidence" value="ECO:0007669"/>
    <property type="project" value="TreeGrafter"/>
</dbReference>
<dbReference type="GO" id="GO:0006355">
    <property type="term" value="P:regulation of DNA-templated transcription"/>
    <property type="evidence" value="ECO:0007669"/>
    <property type="project" value="UniProtKB-ARBA"/>
</dbReference>
<dbReference type="GO" id="GO:0043200">
    <property type="term" value="P:response to amino acid"/>
    <property type="evidence" value="ECO:0007669"/>
    <property type="project" value="TreeGrafter"/>
</dbReference>
<dbReference type="SUPFAM" id="SSF46785">
    <property type="entry name" value="Winged helix' DNA-binding domain"/>
    <property type="match status" value="1"/>
</dbReference>